<protein>
    <submittedName>
        <fullName evidence="1">Uncharacterized protein</fullName>
    </submittedName>
</protein>
<proteinExistence type="predicted"/>
<gene>
    <name evidence="1" type="ORF">OPT61_g1827</name>
</gene>
<dbReference type="Proteomes" id="UP001153331">
    <property type="component" value="Unassembled WGS sequence"/>
</dbReference>
<dbReference type="EMBL" id="JAPHNI010000077">
    <property type="protein sequence ID" value="KAJ8116832.1"/>
    <property type="molecule type" value="Genomic_DNA"/>
</dbReference>
<evidence type="ECO:0000313" key="1">
    <source>
        <dbReference type="EMBL" id="KAJ8116832.1"/>
    </source>
</evidence>
<evidence type="ECO:0000313" key="2">
    <source>
        <dbReference type="Proteomes" id="UP001153331"/>
    </source>
</evidence>
<organism evidence="1 2">
    <name type="scientific">Boeremia exigua</name>
    <dbReference type="NCBI Taxonomy" id="749465"/>
    <lineage>
        <taxon>Eukaryota</taxon>
        <taxon>Fungi</taxon>
        <taxon>Dikarya</taxon>
        <taxon>Ascomycota</taxon>
        <taxon>Pezizomycotina</taxon>
        <taxon>Dothideomycetes</taxon>
        <taxon>Pleosporomycetidae</taxon>
        <taxon>Pleosporales</taxon>
        <taxon>Pleosporineae</taxon>
        <taxon>Didymellaceae</taxon>
        <taxon>Boeremia</taxon>
    </lineage>
</organism>
<accession>A0ACC2IP37</accession>
<comment type="caution">
    <text evidence="1">The sequence shown here is derived from an EMBL/GenBank/DDBJ whole genome shotgun (WGS) entry which is preliminary data.</text>
</comment>
<reference evidence="1" key="1">
    <citation type="submission" date="2022-11" db="EMBL/GenBank/DDBJ databases">
        <title>Genome Sequence of Boeremia exigua.</title>
        <authorList>
            <person name="Buettner E."/>
        </authorList>
    </citation>
    <scope>NUCLEOTIDE SEQUENCE</scope>
    <source>
        <strain evidence="1">CU02</strain>
    </source>
</reference>
<name>A0ACC2IP37_9PLEO</name>
<keyword evidence="2" id="KW-1185">Reference proteome</keyword>
<sequence>MVTSLRTLARAAFTSSRPNASRPTLTFYQRWKICPTSRRLCLHTSTPSTAAPANQSSLEDTTNSKSAVLERPHEDTHANLGGRHPRVGFAPSDFPHLVYIKLPRTAREKDVKALIARAGLQDAQISMFYHFETGKPTDSCFLRIADAGKVNAAIAALSQFTLFGCEISPERFNSAKLPPKDPLLLEGWLPSPSSDVSSRLIRPPMTQPPKLLSALLAEQWVAFMNLNLKKETQSQVAHEFYKSFYPYDVVGITKPKLKTHGAKGWTCRILFGNRADAKAARALHLKGRFMGRPGQAKIYRGGPEIHTALLKYQNSLPEDTPSDEVVELLEEKYRQIVSNPEEVQRYKDFPTPESAIGVKSS</sequence>